<keyword evidence="11" id="KW-1185">Reference proteome</keyword>
<dbReference type="CDD" id="cd18827">
    <property type="entry name" value="GH43_XlnD-like"/>
    <property type="match status" value="1"/>
</dbReference>
<name>A0AAN9YSX9_9PEZI</name>
<comment type="similarity">
    <text evidence="1 7">Belongs to the glycosyl hydrolase 43 family.</text>
</comment>
<evidence type="ECO:0000313" key="10">
    <source>
        <dbReference type="EMBL" id="KAK7753392.1"/>
    </source>
</evidence>
<dbReference type="SUPFAM" id="SSF75005">
    <property type="entry name" value="Arabinanase/levansucrase/invertase"/>
    <property type="match status" value="1"/>
</dbReference>
<dbReference type="GO" id="GO:0004553">
    <property type="term" value="F:hydrolase activity, hydrolyzing O-glycosyl compounds"/>
    <property type="evidence" value="ECO:0007669"/>
    <property type="project" value="InterPro"/>
</dbReference>
<organism evidence="10 11">
    <name type="scientific">Diatrype stigma</name>
    <dbReference type="NCBI Taxonomy" id="117547"/>
    <lineage>
        <taxon>Eukaryota</taxon>
        <taxon>Fungi</taxon>
        <taxon>Dikarya</taxon>
        <taxon>Ascomycota</taxon>
        <taxon>Pezizomycotina</taxon>
        <taxon>Sordariomycetes</taxon>
        <taxon>Xylariomycetidae</taxon>
        <taxon>Xylariales</taxon>
        <taxon>Diatrypaceae</taxon>
        <taxon>Diatrype</taxon>
    </lineage>
</organism>
<feature type="active site" description="Proton donor" evidence="5">
    <location>
        <position position="249"/>
    </location>
</feature>
<evidence type="ECO:0000256" key="5">
    <source>
        <dbReference type="PIRSR" id="PIRSR606710-1"/>
    </source>
</evidence>
<dbReference type="Gene3D" id="2.115.10.20">
    <property type="entry name" value="Glycosyl hydrolase domain, family 43"/>
    <property type="match status" value="1"/>
</dbReference>
<keyword evidence="4 7" id="KW-0326">Glycosidase</keyword>
<dbReference type="PANTHER" id="PTHR43772:SF2">
    <property type="entry name" value="PUTATIVE (AFU_ORTHOLOGUE AFUA_2G04480)-RELATED"/>
    <property type="match status" value="1"/>
</dbReference>
<evidence type="ECO:0000256" key="9">
    <source>
        <dbReference type="SAM" id="SignalP"/>
    </source>
</evidence>
<reference evidence="10 11" key="1">
    <citation type="submission" date="2024-02" db="EMBL/GenBank/DDBJ databases">
        <title>De novo assembly and annotation of 12 fungi associated with fruit tree decline syndrome in Ontario, Canada.</title>
        <authorList>
            <person name="Sulman M."/>
            <person name="Ellouze W."/>
            <person name="Ilyukhin E."/>
        </authorList>
    </citation>
    <scope>NUCLEOTIDE SEQUENCE [LARGE SCALE GENOMIC DNA]</scope>
    <source>
        <strain evidence="10 11">M11/M66-122</strain>
    </source>
</reference>
<dbReference type="Pfam" id="PF04616">
    <property type="entry name" value="Glyco_hydro_43"/>
    <property type="match status" value="1"/>
</dbReference>
<accession>A0AAN9YSX9</accession>
<dbReference type="InterPro" id="IPR052176">
    <property type="entry name" value="Glycosyl_Hydrlase_43_Enz"/>
</dbReference>
<feature type="chain" id="PRO_5043048724" evidence="9">
    <location>
        <begin position="27"/>
        <end position="356"/>
    </location>
</feature>
<protein>
    <submittedName>
        <fullName evidence="10">Uncharacterized protein</fullName>
    </submittedName>
</protein>
<evidence type="ECO:0000256" key="2">
    <source>
        <dbReference type="ARBA" id="ARBA00022801"/>
    </source>
</evidence>
<dbReference type="PROSITE" id="PS51257">
    <property type="entry name" value="PROKAR_LIPOPROTEIN"/>
    <property type="match status" value="1"/>
</dbReference>
<dbReference type="InterPro" id="IPR023296">
    <property type="entry name" value="Glyco_hydro_beta-prop_sf"/>
</dbReference>
<dbReference type="InterPro" id="IPR006710">
    <property type="entry name" value="Glyco_hydro_43"/>
</dbReference>
<evidence type="ECO:0000256" key="4">
    <source>
        <dbReference type="ARBA" id="ARBA00023295"/>
    </source>
</evidence>
<dbReference type="EMBL" id="JAKJXP020000029">
    <property type="protein sequence ID" value="KAK7753392.1"/>
    <property type="molecule type" value="Genomic_DNA"/>
</dbReference>
<feature type="region of interest" description="Disordered" evidence="8">
    <location>
        <begin position="225"/>
        <end position="244"/>
    </location>
</feature>
<feature type="signal peptide" evidence="9">
    <location>
        <begin position="1"/>
        <end position="26"/>
    </location>
</feature>
<evidence type="ECO:0000256" key="8">
    <source>
        <dbReference type="SAM" id="MobiDB-lite"/>
    </source>
</evidence>
<evidence type="ECO:0000313" key="11">
    <source>
        <dbReference type="Proteomes" id="UP001320420"/>
    </source>
</evidence>
<evidence type="ECO:0000256" key="7">
    <source>
        <dbReference type="RuleBase" id="RU361187"/>
    </source>
</evidence>
<dbReference type="GO" id="GO:0005975">
    <property type="term" value="P:carbohydrate metabolic process"/>
    <property type="evidence" value="ECO:0007669"/>
    <property type="project" value="InterPro"/>
</dbReference>
<sequence length="356" mass="38033">MRAATRLTQALTPYIIFSCLMVTSSSLPCPSRGSSHPGVHVQGQTAASISIAAAAQKNPISDGWYADPDGIKVGSTYWIYATVSAEFPSQGSFDAFSSTDLAQGNWEPHPGVFTSSAGSQWAKHSFWAPCVVERAGKFYLYYTANNPVEAAEAQSGIGVAVADTPGGPFADLVDGPIVGARVNGANPMDQMVFQDDDGSTYLIWGGSAANIAPLEDDMVTLGAWKDSDSSAGKSDATPRNITPNEGYGEGPYMLKHAGRYYLMWSEGGYGTPDYRVAYAVADAITGPFERRGVILQKDGVVADGPGHHSIIRDDAGDYWVVYHRRIIGDTVADHRVVAVDRFEFADDGSIRPVVMT</sequence>
<feature type="site" description="Important for catalytic activity, responsible for pKa modulation of the active site Glu and correct orientation of both the proton donor and substrate" evidence="6">
    <location>
        <position position="189"/>
    </location>
</feature>
<evidence type="ECO:0000256" key="1">
    <source>
        <dbReference type="ARBA" id="ARBA00009865"/>
    </source>
</evidence>
<keyword evidence="2 7" id="KW-0378">Hydrolase</keyword>
<dbReference type="PANTHER" id="PTHR43772">
    <property type="entry name" value="ENDO-1,4-BETA-XYLANASE"/>
    <property type="match status" value="1"/>
</dbReference>
<gene>
    <name evidence="10" type="ORF">SLS62_004682</name>
</gene>
<dbReference type="AlphaFoldDB" id="A0AAN9YSX9"/>
<keyword evidence="9" id="KW-0732">Signal</keyword>
<keyword evidence="3" id="KW-0119">Carbohydrate metabolism</keyword>
<evidence type="ECO:0000256" key="3">
    <source>
        <dbReference type="ARBA" id="ARBA00023277"/>
    </source>
</evidence>
<evidence type="ECO:0000256" key="6">
    <source>
        <dbReference type="PIRSR" id="PIRSR606710-2"/>
    </source>
</evidence>
<proteinExistence type="inferred from homology"/>
<comment type="caution">
    <text evidence="10">The sequence shown here is derived from an EMBL/GenBank/DDBJ whole genome shotgun (WGS) entry which is preliminary data.</text>
</comment>
<feature type="active site" description="Proton acceptor" evidence="5">
    <location>
        <position position="67"/>
    </location>
</feature>
<dbReference type="Proteomes" id="UP001320420">
    <property type="component" value="Unassembled WGS sequence"/>
</dbReference>